<reference evidence="4 5" key="1">
    <citation type="submission" date="2024-10" db="EMBL/GenBank/DDBJ databases">
        <title>Updated reference genomes for cyclostephanoid diatoms.</title>
        <authorList>
            <person name="Roberts W.R."/>
            <person name="Alverson A.J."/>
        </authorList>
    </citation>
    <scope>NUCLEOTIDE SEQUENCE [LARGE SCALE GENOMIC DNA]</scope>
    <source>
        <strain evidence="4 5">AJA010-31</strain>
    </source>
</reference>
<sequence length="541" mass="60807">MATSEHEKYFLWFSDIHFDPYYATYQGYSADDVCNIPSLPTIGKHGCDSPEALVRSAFQTAVDVVANAPTDPSFIIVTGDSIRHGMDLLFINHTETPINYHALANSSHYLEAMDTAGHVMKNLSTILHEYFPETQIIVSVGNNDVVPDYYLELKEENSALGNLSLSVEDVGMLGVLYDALNDNSTKNRAILTRDDEWTFLRGGYYSRMLHDGKLIILSLNTVLYASYYEPLPVYAEDPGKQFLWMKKMLGYAKEIKCQVVIIGHIPPTIGSFRHNQFWKDDYVKTYYTLIEEFDDVVIAQLFGHLHSDEFRVGDLSMTQMNSDTETQMIPSLSSPLLLGPSVTPIHGNHPAFRLVKYGAVGGNKKYNDGRFKLLDYESYSYLMNTNQTWEKLYTFSDLYASNYNIEEGLSSKTMRSIVKSMENTIHRQESATFSSFRAFVKSGASGSQYAGFGVACDEQCKEEWICTIISATRNGFDNCLVSRRDSREKAKGLLVIAMFAIVGAVAAFTFVIRQRRASKRSCYEETPSVEGGAGLALEIDK</sequence>
<evidence type="ECO:0000256" key="3">
    <source>
        <dbReference type="SAM" id="Phobius"/>
    </source>
</evidence>
<keyword evidence="3" id="KW-0472">Membrane</keyword>
<gene>
    <name evidence="4" type="ORF">ACHAWO_002213</name>
</gene>
<comment type="caution">
    <text evidence="4">The sequence shown here is derived from an EMBL/GenBank/DDBJ whole genome shotgun (WGS) entry which is preliminary data.</text>
</comment>
<dbReference type="PANTHER" id="PTHR10340:SF57">
    <property type="entry name" value="METALLOPHOS DOMAIN-CONTAINING PROTEIN"/>
    <property type="match status" value="1"/>
</dbReference>
<dbReference type="Proteomes" id="UP001530400">
    <property type="component" value="Unassembled WGS sequence"/>
</dbReference>
<keyword evidence="5" id="KW-1185">Reference proteome</keyword>
<dbReference type="SUPFAM" id="SSF56300">
    <property type="entry name" value="Metallo-dependent phosphatases"/>
    <property type="match status" value="1"/>
</dbReference>
<dbReference type="PANTHER" id="PTHR10340">
    <property type="entry name" value="SPHINGOMYELIN PHOSPHODIESTERASE"/>
    <property type="match status" value="1"/>
</dbReference>
<dbReference type="InterPro" id="IPR041805">
    <property type="entry name" value="ASMase/PPN1_MPP"/>
</dbReference>
<dbReference type="CDD" id="cd00842">
    <property type="entry name" value="MPP_ASMase"/>
    <property type="match status" value="1"/>
</dbReference>
<keyword evidence="3" id="KW-1133">Transmembrane helix</keyword>
<organism evidence="4 5">
    <name type="scientific">Cyclotella atomus</name>
    <dbReference type="NCBI Taxonomy" id="382360"/>
    <lineage>
        <taxon>Eukaryota</taxon>
        <taxon>Sar</taxon>
        <taxon>Stramenopiles</taxon>
        <taxon>Ochrophyta</taxon>
        <taxon>Bacillariophyta</taxon>
        <taxon>Coscinodiscophyceae</taxon>
        <taxon>Thalassiosirophycidae</taxon>
        <taxon>Stephanodiscales</taxon>
        <taxon>Stephanodiscaceae</taxon>
        <taxon>Cyclotella</taxon>
    </lineage>
</organism>
<keyword evidence="2" id="KW-0325">Glycoprotein</keyword>
<dbReference type="AlphaFoldDB" id="A0ABD3NCT4"/>
<proteinExistence type="predicted"/>
<name>A0ABD3NCT4_9STRA</name>
<accession>A0ABD3NCT4</accession>
<keyword evidence="3" id="KW-0812">Transmembrane</keyword>
<dbReference type="EMBL" id="JALLPJ020001217">
    <property type="protein sequence ID" value="KAL3773848.1"/>
    <property type="molecule type" value="Genomic_DNA"/>
</dbReference>
<evidence type="ECO:0000256" key="2">
    <source>
        <dbReference type="ARBA" id="ARBA00023180"/>
    </source>
</evidence>
<feature type="transmembrane region" description="Helical" evidence="3">
    <location>
        <begin position="492"/>
        <end position="512"/>
    </location>
</feature>
<keyword evidence="1" id="KW-0378">Hydrolase</keyword>
<evidence type="ECO:0008006" key="6">
    <source>
        <dbReference type="Google" id="ProtNLM"/>
    </source>
</evidence>
<evidence type="ECO:0000256" key="1">
    <source>
        <dbReference type="ARBA" id="ARBA00022801"/>
    </source>
</evidence>
<dbReference type="GO" id="GO:0016787">
    <property type="term" value="F:hydrolase activity"/>
    <property type="evidence" value="ECO:0007669"/>
    <property type="project" value="UniProtKB-KW"/>
</dbReference>
<protein>
    <recommendedName>
        <fullName evidence="6">Calcineurin-like phosphoesterase domain-containing protein</fullName>
    </recommendedName>
</protein>
<evidence type="ECO:0000313" key="4">
    <source>
        <dbReference type="EMBL" id="KAL3773848.1"/>
    </source>
</evidence>
<dbReference type="InterPro" id="IPR029052">
    <property type="entry name" value="Metallo-depent_PP-like"/>
</dbReference>
<evidence type="ECO:0000313" key="5">
    <source>
        <dbReference type="Proteomes" id="UP001530400"/>
    </source>
</evidence>